<sequence>MLVVRIKVPLEGGFMLSKNALQEFKIVWKEEFGEDLPDNLALEEGVNLLTLLDQIYRPVKKEWMDEKDKSDFPDLPAP</sequence>
<gene>
    <name evidence="1" type="ORF">A2649_02800</name>
</gene>
<evidence type="ECO:0000313" key="1">
    <source>
        <dbReference type="EMBL" id="OGM98480.1"/>
    </source>
</evidence>
<name>A0A1F8ECJ1_9BACT</name>
<accession>A0A1F8ECJ1</accession>
<dbReference type="EMBL" id="MGJB01000015">
    <property type="protein sequence ID" value="OGM98480.1"/>
    <property type="molecule type" value="Genomic_DNA"/>
</dbReference>
<reference evidence="1 2" key="1">
    <citation type="journal article" date="2016" name="Nat. Commun.">
        <title>Thousands of microbial genomes shed light on interconnected biogeochemical processes in an aquifer system.</title>
        <authorList>
            <person name="Anantharaman K."/>
            <person name="Brown C.T."/>
            <person name="Hug L.A."/>
            <person name="Sharon I."/>
            <person name="Castelle C.J."/>
            <person name="Probst A.J."/>
            <person name="Thomas B.C."/>
            <person name="Singh A."/>
            <person name="Wilkins M.J."/>
            <person name="Karaoz U."/>
            <person name="Brodie E.L."/>
            <person name="Williams K.H."/>
            <person name="Hubbard S.S."/>
            <person name="Banfield J.F."/>
        </authorList>
    </citation>
    <scope>NUCLEOTIDE SEQUENCE [LARGE SCALE GENOMIC DNA]</scope>
</reference>
<proteinExistence type="predicted"/>
<protein>
    <submittedName>
        <fullName evidence="1">Uncharacterized protein</fullName>
    </submittedName>
</protein>
<dbReference type="AlphaFoldDB" id="A0A1F8ECJ1"/>
<evidence type="ECO:0000313" key="2">
    <source>
        <dbReference type="Proteomes" id="UP000176893"/>
    </source>
</evidence>
<dbReference type="Proteomes" id="UP000176893">
    <property type="component" value="Unassembled WGS sequence"/>
</dbReference>
<organism evidence="1 2">
    <name type="scientific">Candidatus Yanofskybacteria bacterium RIFCSPHIGHO2_01_FULL_41_26</name>
    <dbReference type="NCBI Taxonomy" id="1802661"/>
    <lineage>
        <taxon>Bacteria</taxon>
        <taxon>Candidatus Yanofskyibacteriota</taxon>
    </lineage>
</organism>
<comment type="caution">
    <text evidence="1">The sequence shown here is derived from an EMBL/GenBank/DDBJ whole genome shotgun (WGS) entry which is preliminary data.</text>
</comment>